<proteinExistence type="predicted"/>
<dbReference type="PANTHER" id="PTHR31131">
    <property type="entry name" value="CHROMOSOME 1, WHOLE GENOME SHOTGUN SEQUENCE"/>
    <property type="match status" value="1"/>
</dbReference>
<dbReference type="InterPro" id="IPR027795">
    <property type="entry name" value="CASTOR_ACT_dom"/>
</dbReference>
<dbReference type="PaxDb" id="2850-Phatr46182"/>
<dbReference type="KEGG" id="pti:PHATRDRAFT_46182"/>
<dbReference type="SUPFAM" id="SSF55021">
    <property type="entry name" value="ACT-like"/>
    <property type="match status" value="2"/>
</dbReference>
<dbReference type="GeneID" id="7201257"/>
<dbReference type="Pfam" id="PF13840">
    <property type="entry name" value="ACT_7"/>
    <property type="match status" value="1"/>
</dbReference>
<reference evidence="4" key="2">
    <citation type="submission" date="2008-08" db="EMBL/GenBank/DDBJ databases">
        <authorList>
            <consortium name="Diatom Consortium"/>
            <person name="Grigoriev I."/>
            <person name="Grimwood J."/>
            <person name="Kuo A."/>
            <person name="Otillar R.P."/>
            <person name="Salamov A."/>
            <person name="Detter J.C."/>
            <person name="Lindquist E."/>
            <person name="Shapiro H."/>
            <person name="Lucas S."/>
            <person name="Glavina del Rio T."/>
            <person name="Pitluck S."/>
            <person name="Rokhsar D."/>
            <person name="Bowler C."/>
        </authorList>
    </citation>
    <scope>GENOME REANNOTATION</scope>
    <source>
        <strain evidence="4">CCAP 1055/1</strain>
    </source>
</reference>
<dbReference type="Proteomes" id="UP000000759">
    <property type="component" value="Chromosome 9"/>
</dbReference>
<dbReference type="RefSeq" id="XP_002180447.1">
    <property type="nucleotide sequence ID" value="XM_002180411.1"/>
</dbReference>
<organism evidence="3 4">
    <name type="scientific">Phaeodactylum tricornutum (strain CCAP 1055/1)</name>
    <dbReference type="NCBI Taxonomy" id="556484"/>
    <lineage>
        <taxon>Eukaryota</taxon>
        <taxon>Sar</taxon>
        <taxon>Stramenopiles</taxon>
        <taxon>Ochrophyta</taxon>
        <taxon>Bacillariophyta</taxon>
        <taxon>Bacillariophyceae</taxon>
        <taxon>Bacillariophycidae</taxon>
        <taxon>Naviculales</taxon>
        <taxon>Phaeodactylaceae</taxon>
        <taxon>Phaeodactylum</taxon>
    </lineage>
</organism>
<dbReference type="InterPro" id="IPR051719">
    <property type="entry name" value="CASTOR_mTORC1"/>
</dbReference>
<accession>B7G0B5</accession>
<dbReference type="AlphaFoldDB" id="B7G0B5"/>
<dbReference type="Pfam" id="PF21631">
    <property type="entry name" value="A9CJY8-like_N"/>
    <property type="match status" value="1"/>
</dbReference>
<evidence type="ECO:0000259" key="1">
    <source>
        <dbReference type="Pfam" id="PF13840"/>
    </source>
</evidence>
<dbReference type="eggNOG" id="ENOG502S7H6">
    <property type="taxonomic scope" value="Eukaryota"/>
</dbReference>
<dbReference type="InterPro" id="IPR045865">
    <property type="entry name" value="ACT-like_dom_sf"/>
</dbReference>
<dbReference type="InterPro" id="IPR049447">
    <property type="entry name" value="A9CJY8-like_N"/>
</dbReference>
<sequence>MTSTLTLSVRPERFAIYKFPPDTTPPSWIFDESFYSISRTEDELSVVSAERAIPDSPDVLVERDWTTLKVEGPLDFALTGILSSLASPLANAGISIFAISTYDTDYLLQRGISYPKVTGKMLIRDNRFQSDPLLASLVEKSNLHVTSFGLVCVAGWPPCESMRKSYKNFVLAVRGCFEDNDVQGSTAPVYIYPFESLHVTVATFSRTSFKNLEHQEVRTEYAKKVVMAAAEDANWPKHPLELQIDNAQIGDHAGILLWKETTGRLDMLRECIRKASSMVLKEVVSADISAAQLHAMQDMLRGITIPPIVHSTFLRFYKTPVSPARMVQEKFCERVVKRLLDLYPKTLSALSVALVCEYSPYMHIPYDKQHVLAEYSMTL</sequence>
<reference evidence="3 4" key="1">
    <citation type="journal article" date="2008" name="Nature">
        <title>The Phaeodactylum genome reveals the evolutionary history of diatom genomes.</title>
        <authorList>
            <person name="Bowler C."/>
            <person name="Allen A.E."/>
            <person name="Badger J.H."/>
            <person name="Grimwood J."/>
            <person name="Jabbari K."/>
            <person name="Kuo A."/>
            <person name="Maheswari U."/>
            <person name="Martens C."/>
            <person name="Maumus F."/>
            <person name="Otillar R.P."/>
            <person name="Rayko E."/>
            <person name="Salamov A."/>
            <person name="Vandepoele K."/>
            <person name="Beszteri B."/>
            <person name="Gruber A."/>
            <person name="Heijde M."/>
            <person name="Katinka M."/>
            <person name="Mock T."/>
            <person name="Valentin K."/>
            <person name="Verret F."/>
            <person name="Berges J.A."/>
            <person name="Brownlee C."/>
            <person name="Cadoret J.P."/>
            <person name="Chiovitti A."/>
            <person name="Choi C.J."/>
            <person name="Coesel S."/>
            <person name="De Martino A."/>
            <person name="Detter J.C."/>
            <person name="Durkin C."/>
            <person name="Falciatore A."/>
            <person name="Fournet J."/>
            <person name="Haruta M."/>
            <person name="Huysman M.J."/>
            <person name="Jenkins B.D."/>
            <person name="Jiroutova K."/>
            <person name="Jorgensen R.E."/>
            <person name="Joubert Y."/>
            <person name="Kaplan A."/>
            <person name="Kroger N."/>
            <person name="Kroth P.G."/>
            <person name="La Roche J."/>
            <person name="Lindquist E."/>
            <person name="Lommer M."/>
            <person name="Martin-Jezequel V."/>
            <person name="Lopez P.J."/>
            <person name="Lucas S."/>
            <person name="Mangogna M."/>
            <person name="McGinnis K."/>
            <person name="Medlin L.K."/>
            <person name="Montsant A."/>
            <person name="Oudot-Le Secq M.P."/>
            <person name="Napoli C."/>
            <person name="Obornik M."/>
            <person name="Parker M.S."/>
            <person name="Petit J.L."/>
            <person name="Porcel B.M."/>
            <person name="Poulsen N."/>
            <person name="Robison M."/>
            <person name="Rychlewski L."/>
            <person name="Rynearson T.A."/>
            <person name="Schmutz J."/>
            <person name="Shapiro H."/>
            <person name="Siaut M."/>
            <person name="Stanley M."/>
            <person name="Sussman M.R."/>
            <person name="Taylor A.R."/>
            <person name="Vardi A."/>
            <person name="von Dassow P."/>
            <person name="Vyverman W."/>
            <person name="Willis A."/>
            <person name="Wyrwicz L.S."/>
            <person name="Rokhsar D.S."/>
            <person name="Weissenbach J."/>
            <person name="Armbrust E.V."/>
            <person name="Green B.R."/>
            <person name="Van de Peer Y."/>
            <person name="Grigoriev I.V."/>
        </authorList>
    </citation>
    <scope>NUCLEOTIDE SEQUENCE [LARGE SCALE GENOMIC DNA]</scope>
    <source>
        <strain evidence="3 4">CCAP 1055/1</strain>
    </source>
</reference>
<protein>
    <recommendedName>
        <fullName evidence="5">CASTOR ACT domain-containing protein</fullName>
    </recommendedName>
</protein>
<feature type="domain" description="CASTOR ACT" evidence="1">
    <location>
        <begin position="61"/>
        <end position="108"/>
    </location>
</feature>
<dbReference type="OrthoDB" id="58529at2759"/>
<dbReference type="PANTHER" id="PTHR31131:SF6">
    <property type="entry name" value="CASTOR ACT DOMAIN-CONTAINING PROTEIN"/>
    <property type="match status" value="1"/>
</dbReference>
<dbReference type="EMBL" id="CM000612">
    <property type="protein sequence ID" value="EEC47855.1"/>
    <property type="molecule type" value="Genomic_DNA"/>
</dbReference>
<keyword evidence="4" id="KW-1185">Reference proteome</keyword>
<evidence type="ECO:0000259" key="2">
    <source>
        <dbReference type="Pfam" id="PF21631"/>
    </source>
</evidence>
<dbReference type="InParanoid" id="B7G0B5"/>
<evidence type="ECO:0000313" key="4">
    <source>
        <dbReference type="Proteomes" id="UP000000759"/>
    </source>
</evidence>
<gene>
    <name evidence="3" type="ORF">PHATRDRAFT_46182</name>
</gene>
<evidence type="ECO:0000313" key="3">
    <source>
        <dbReference type="EMBL" id="EEC47855.1"/>
    </source>
</evidence>
<dbReference type="Gene3D" id="3.30.2130.10">
    <property type="entry name" value="VC0802-like"/>
    <property type="match status" value="1"/>
</dbReference>
<feature type="domain" description="A9CJY8-like N-terminal" evidence="2">
    <location>
        <begin position="13"/>
        <end position="55"/>
    </location>
</feature>
<evidence type="ECO:0008006" key="5">
    <source>
        <dbReference type="Google" id="ProtNLM"/>
    </source>
</evidence>
<name>B7G0B5_PHATC</name>